<dbReference type="InterPro" id="IPR001789">
    <property type="entry name" value="Sig_transdc_resp-reg_receiver"/>
</dbReference>
<dbReference type="InterPro" id="IPR050595">
    <property type="entry name" value="Bact_response_regulator"/>
</dbReference>
<dbReference type="CDD" id="cd00156">
    <property type="entry name" value="REC"/>
    <property type="match status" value="1"/>
</dbReference>
<evidence type="ECO:0000256" key="3">
    <source>
        <dbReference type="PROSITE-ProRule" id="PRU00169"/>
    </source>
</evidence>
<evidence type="ECO:0000259" key="4">
    <source>
        <dbReference type="PROSITE" id="PS50110"/>
    </source>
</evidence>
<evidence type="ECO:0000313" key="6">
    <source>
        <dbReference type="Proteomes" id="UP001302274"/>
    </source>
</evidence>
<dbReference type="SMART" id="SM00448">
    <property type="entry name" value="REC"/>
    <property type="match status" value="1"/>
</dbReference>
<keyword evidence="1 3" id="KW-0597">Phosphoprotein</keyword>
<dbReference type="Pfam" id="PF00072">
    <property type="entry name" value="Response_reg"/>
    <property type="match status" value="1"/>
</dbReference>
<dbReference type="Proteomes" id="UP001302274">
    <property type="component" value="Unassembled WGS sequence"/>
</dbReference>
<dbReference type="PROSITE" id="PS50110">
    <property type="entry name" value="RESPONSE_REGULATORY"/>
    <property type="match status" value="1"/>
</dbReference>
<name>A0ABU5VPP0_9BACT</name>
<accession>A0ABU5VPP0</accession>
<keyword evidence="2" id="KW-0902">Two-component regulatory system</keyword>
<sequence>MTSRVLVADDSLTIQKVIGITLANSGYELVECVNEEELFRKIESNHFDLILLDFNLSDSRSGYELSKQINNVMPGAAIIVMLGTFDSIDEGQFASCGISDKIVKPFESSKFIKKCRDLLEGVRPTPVSLSEKKSFDEPATDFSATNSSDDLDLWTVDAPAMKHTMDYEPTEPAYGHETKSLDPLSSEIEGWGFAQPNNLEDKFQKSFPPVIEESENVLDRLQSSSTFMLEENETVDHDETDPSFEVPVDLKRNLLTEIDEEISAEAFWAVDEIVPVKAEEYTDIVETNLDEVTADLTETVQAFKESEKAATKVVPATHHEDADTIIHMDQDELVEKLKISLRPMIEEMVREFCRQSAEKVAWEVIPDLAENLIRKEIKDISDSVQH</sequence>
<reference evidence="5 6" key="1">
    <citation type="submission" date="2023-11" db="EMBL/GenBank/DDBJ databases">
        <title>A Novel Polar Bacteriovorax (B. antarcticus) Isolated from the Biocrust in Antarctica.</title>
        <authorList>
            <person name="Mun W."/>
            <person name="Choi S.Y."/>
            <person name="Mitchell R.J."/>
        </authorList>
    </citation>
    <scope>NUCLEOTIDE SEQUENCE [LARGE SCALE GENOMIC DNA]</scope>
    <source>
        <strain evidence="5 6">PP10</strain>
    </source>
</reference>
<gene>
    <name evidence="5" type="ORF">SHI21_02300</name>
</gene>
<dbReference type="RefSeq" id="WP_323574501.1">
    <property type="nucleotide sequence ID" value="NZ_JAYGJQ010000001.1"/>
</dbReference>
<dbReference type="PANTHER" id="PTHR44591:SF14">
    <property type="entry name" value="PROTEIN PILG"/>
    <property type="match status" value="1"/>
</dbReference>
<proteinExistence type="predicted"/>
<feature type="modified residue" description="4-aspartylphosphate" evidence="3">
    <location>
        <position position="53"/>
    </location>
</feature>
<evidence type="ECO:0000313" key="5">
    <source>
        <dbReference type="EMBL" id="MEA9355011.1"/>
    </source>
</evidence>
<keyword evidence="6" id="KW-1185">Reference proteome</keyword>
<dbReference type="EMBL" id="JAYGJQ010000001">
    <property type="protein sequence ID" value="MEA9355011.1"/>
    <property type="molecule type" value="Genomic_DNA"/>
</dbReference>
<dbReference type="SUPFAM" id="SSF52172">
    <property type="entry name" value="CheY-like"/>
    <property type="match status" value="1"/>
</dbReference>
<evidence type="ECO:0000256" key="1">
    <source>
        <dbReference type="ARBA" id="ARBA00022553"/>
    </source>
</evidence>
<dbReference type="Gene3D" id="3.40.50.2300">
    <property type="match status" value="1"/>
</dbReference>
<comment type="caution">
    <text evidence="5">The sequence shown here is derived from an EMBL/GenBank/DDBJ whole genome shotgun (WGS) entry which is preliminary data.</text>
</comment>
<protein>
    <submittedName>
        <fullName evidence="5">Response regulator</fullName>
    </submittedName>
</protein>
<dbReference type="PANTHER" id="PTHR44591">
    <property type="entry name" value="STRESS RESPONSE REGULATOR PROTEIN 1"/>
    <property type="match status" value="1"/>
</dbReference>
<dbReference type="InterPro" id="IPR011006">
    <property type="entry name" value="CheY-like_superfamily"/>
</dbReference>
<organism evidence="5 6">
    <name type="scientific">Bacteriovorax antarcticus</name>
    <dbReference type="NCBI Taxonomy" id="3088717"/>
    <lineage>
        <taxon>Bacteria</taxon>
        <taxon>Pseudomonadati</taxon>
        <taxon>Bdellovibrionota</taxon>
        <taxon>Bacteriovoracia</taxon>
        <taxon>Bacteriovoracales</taxon>
        <taxon>Bacteriovoracaceae</taxon>
        <taxon>Bacteriovorax</taxon>
    </lineage>
</organism>
<feature type="domain" description="Response regulatory" evidence="4">
    <location>
        <begin position="4"/>
        <end position="119"/>
    </location>
</feature>
<evidence type="ECO:0000256" key="2">
    <source>
        <dbReference type="ARBA" id="ARBA00023012"/>
    </source>
</evidence>